<dbReference type="Proteomes" id="UP000011859">
    <property type="component" value="Chromosome"/>
</dbReference>
<proteinExistence type="predicted"/>
<gene>
    <name evidence="3" type="ORF">R2APBS1_2002</name>
</gene>
<evidence type="ECO:0008006" key="5">
    <source>
        <dbReference type="Google" id="ProtNLM"/>
    </source>
</evidence>
<feature type="region of interest" description="Disordered" evidence="2">
    <location>
        <begin position="1"/>
        <end position="21"/>
    </location>
</feature>
<accession>M4NEA1</accession>
<dbReference type="KEGG" id="rhd:R2APBS1_2002"/>
<reference evidence="3 4" key="1">
    <citation type="submission" date="2012-04" db="EMBL/GenBank/DDBJ databases">
        <title>Complete genome of Rhodanobacter sp. 2APBS1.</title>
        <authorList>
            <consortium name="US DOE Joint Genome Institute"/>
            <person name="Huntemann M."/>
            <person name="Wei C.-L."/>
            <person name="Han J."/>
            <person name="Detter J.C."/>
            <person name="Han C."/>
            <person name="Tapia R."/>
            <person name="Munk A.C.C."/>
            <person name="Chen A."/>
            <person name="Krypides N."/>
            <person name="Mavromatis K."/>
            <person name="Markowitz V."/>
            <person name="Szeto E."/>
            <person name="Ivanova N."/>
            <person name="Mikhailova N."/>
            <person name="Ovchinnikova G."/>
            <person name="Pagani I."/>
            <person name="Pati A."/>
            <person name="Goodwin L."/>
            <person name="Peters L."/>
            <person name="Pitluck S."/>
            <person name="Woyke T."/>
            <person name="Prakash O."/>
            <person name="Elkins J."/>
            <person name="Brown S."/>
            <person name="Palumbo A."/>
            <person name="Hemme C."/>
            <person name="Zhou J."/>
            <person name="Watson D."/>
            <person name="Jardine P."/>
            <person name="Kostka J."/>
            <person name="Green S."/>
        </authorList>
    </citation>
    <scope>NUCLEOTIDE SEQUENCE [LARGE SCALE GENOMIC DNA]</scope>
    <source>
        <strain evidence="3 4">2APBS1</strain>
    </source>
</reference>
<dbReference type="HOGENOM" id="CLU_801375_0_0_6"/>
<evidence type="ECO:0000256" key="1">
    <source>
        <dbReference type="SAM" id="Coils"/>
    </source>
</evidence>
<organism evidence="3 4">
    <name type="scientific">Rhodanobacter denitrificans</name>
    <dbReference type="NCBI Taxonomy" id="666685"/>
    <lineage>
        <taxon>Bacteria</taxon>
        <taxon>Pseudomonadati</taxon>
        <taxon>Pseudomonadota</taxon>
        <taxon>Gammaproteobacteria</taxon>
        <taxon>Lysobacterales</taxon>
        <taxon>Rhodanobacteraceae</taxon>
        <taxon>Rhodanobacter</taxon>
    </lineage>
</organism>
<feature type="region of interest" description="Disordered" evidence="2">
    <location>
        <begin position="278"/>
        <end position="346"/>
    </location>
</feature>
<dbReference type="OrthoDB" id="9999906at2"/>
<dbReference type="EMBL" id="CP003470">
    <property type="protein sequence ID" value="AGG89125.1"/>
    <property type="molecule type" value="Genomic_DNA"/>
</dbReference>
<evidence type="ECO:0000313" key="3">
    <source>
        <dbReference type="EMBL" id="AGG89125.1"/>
    </source>
</evidence>
<dbReference type="RefSeq" id="WP_015447850.1">
    <property type="nucleotide sequence ID" value="NC_020541.1"/>
</dbReference>
<dbReference type="GeneID" id="72428735"/>
<dbReference type="AlphaFoldDB" id="M4NEA1"/>
<name>M4NEA1_9GAMM</name>
<feature type="compositionally biased region" description="Basic and acidic residues" evidence="2">
    <location>
        <begin position="325"/>
        <end position="337"/>
    </location>
</feature>
<keyword evidence="4" id="KW-1185">Reference proteome</keyword>
<feature type="coiled-coil region" evidence="1">
    <location>
        <begin position="214"/>
        <end position="241"/>
    </location>
</feature>
<sequence>MNEIAVVPHEGPDSTPAPGHTFIEPAMPSRRFDTNRSTIAGRRPDDFVFEPRDSTFYFRDKLVLSSRPIQIAYDRTFQRCQLALFETEMIAPIVARNDDGVRAVNAALDTKIRRFAEYMDGEMNRINKMLADNGKSLDRGEYTSPVELEVKVYTPRARRYMEMLQLADDAITTYARAWLEGFMDEINFKRSVFAVRMRTIYLAREIWELHTRSYISLRKARQAAEAERARLIEARHAARQAAAEGRAEGATDSPDASDEHIQRLTATVEQAGRIISEVEGRGGMEAQTPDFGTSELASDSPQLLADAERAKAKAASRPSRAKGSKASDDDSSGHDELATGSASATA</sequence>
<evidence type="ECO:0000256" key="2">
    <source>
        <dbReference type="SAM" id="MobiDB-lite"/>
    </source>
</evidence>
<protein>
    <recommendedName>
        <fullName evidence="5">DUF1845 domain-containing protein</fullName>
    </recommendedName>
</protein>
<keyword evidence="1" id="KW-0175">Coiled coil</keyword>
<evidence type="ECO:0000313" key="4">
    <source>
        <dbReference type="Proteomes" id="UP000011859"/>
    </source>
</evidence>